<dbReference type="Proteomes" id="UP000032142">
    <property type="component" value="Unassembled WGS sequence"/>
</dbReference>
<sequence>MVEVAVLERLVQTLFKAWKGSRKRLSIGIISPYASQVVAIQEKLGRKYEKTDGFAVKVKSVDGFQGGEEDIIIISTVRSNSSGAIGFVSNYQRTNVALTRVRHCLRILGDGTTPAKRESVWQGLVRDAEVRHCFFNSDGDRELAKAILDANKDF</sequence>
<evidence type="ECO:0000256" key="1">
    <source>
        <dbReference type="ARBA" id="ARBA00022741"/>
    </source>
</evidence>
<dbReference type="GO" id="GO:0005524">
    <property type="term" value="F:ATP binding"/>
    <property type="evidence" value="ECO:0007669"/>
    <property type="project" value="UniProtKB-KW"/>
</dbReference>
<dbReference type="InterPro" id="IPR039904">
    <property type="entry name" value="TRANK1"/>
</dbReference>
<feature type="domain" description="DNA2/NAM7 helicase-like C-terminal" evidence="5">
    <location>
        <begin position="2"/>
        <end position="110"/>
    </location>
</feature>
<keyword evidence="7" id="KW-1185">Reference proteome</keyword>
<dbReference type="FunFam" id="3.40.50.300:FF:000326">
    <property type="entry name" value="P-loop containing nucleoside triphosphate hydrolase"/>
    <property type="match status" value="1"/>
</dbReference>
<name>A0A0B0NBX8_GOSAR</name>
<evidence type="ECO:0000256" key="4">
    <source>
        <dbReference type="ARBA" id="ARBA00022840"/>
    </source>
</evidence>
<comment type="caution">
    <text evidence="6">The sequence shown here is derived from an EMBL/GenBank/DDBJ whole genome shotgun (WGS) entry which is preliminary data.</text>
</comment>
<dbReference type="GO" id="GO:0004386">
    <property type="term" value="F:helicase activity"/>
    <property type="evidence" value="ECO:0007669"/>
    <property type="project" value="UniProtKB-KW"/>
</dbReference>
<evidence type="ECO:0000259" key="5">
    <source>
        <dbReference type="Pfam" id="PF13087"/>
    </source>
</evidence>
<evidence type="ECO:0000313" key="7">
    <source>
        <dbReference type="Proteomes" id="UP000032142"/>
    </source>
</evidence>
<dbReference type="GO" id="GO:0016787">
    <property type="term" value="F:hydrolase activity"/>
    <property type="evidence" value="ECO:0007669"/>
    <property type="project" value="UniProtKB-KW"/>
</dbReference>
<dbReference type="InterPro" id="IPR047187">
    <property type="entry name" value="SF1_C_Upf1"/>
</dbReference>
<keyword evidence="2" id="KW-0378">Hydrolase</keyword>
<keyword evidence="4" id="KW-0067">ATP-binding</keyword>
<evidence type="ECO:0000256" key="3">
    <source>
        <dbReference type="ARBA" id="ARBA00022806"/>
    </source>
</evidence>
<protein>
    <recommendedName>
        <fullName evidence="5">DNA2/NAM7 helicase-like C-terminal domain-containing protein</fullName>
    </recommendedName>
</protein>
<accession>A0A0B0NBX8</accession>
<organism evidence="6 7">
    <name type="scientific">Gossypium arboreum</name>
    <name type="common">Tree cotton</name>
    <name type="synonym">Gossypium nanking</name>
    <dbReference type="NCBI Taxonomy" id="29729"/>
    <lineage>
        <taxon>Eukaryota</taxon>
        <taxon>Viridiplantae</taxon>
        <taxon>Streptophyta</taxon>
        <taxon>Embryophyta</taxon>
        <taxon>Tracheophyta</taxon>
        <taxon>Spermatophyta</taxon>
        <taxon>Magnoliopsida</taxon>
        <taxon>eudicotyledons</taxon>
        <taxon>Gunneridae</taxon>
        <taxon>Pentapetalae</taxon>
        <taxon>rosids</taxon>
        <taxon>malvids</taxon>
        <taxon>Malvales</taxon>
        <taxon>Malvaceae</taxon>
        <taxon>Malvoideae</taxon>
        <taxon>Gossypium</taxon>
    </lineage>
</organism>
<dbReference type="InterPro" id="IPR041679">
    <property type="entry name" value="DNA2/NAM7-like_C"/>
</dbReference>
<dbReference type="Pfam" id="PF13087">
    <property type="entry name" value="AAA_12"/>
    <property type="match status" value="1"/>
</dbReference>
<dbReference type="Gene3D" id="3.40.50.300">
    <property type="entry name" value="P-loop containing nucleotide triphosphate hydrolases"/>
    <property type="match status" value="1"/>
</dbReference>
<dbReference type="PANTHER" id="PTHR21529:SF4">
    <property type="entry name" value="TPR AND ANKYRIN REPEAT-CONTAINING PROTEIN 1"/>
    <property type="match status" value="1"/>
</dbReference>
<dbReference type="SUPFAM" id="SSF52540">
    <property type="entry name" value="P-loop containing nucleoside triphosphate hydrolases"/>
    <property type="match status" value="1"/>
</dbReference>
<gene>
    <name evidence="6" type="ORF">F383_35711</name>
</gene>
<dbReference type="EMBL" id="JRRC01501791">
    <property type="protein sequence ID" value="KHG08586.1"/>
    <property type="molecule type" value="Genomic_DNA"/>
</dbReference>
<evidence type="ECO:0000256" key="2">
    <source>
        <dbReference type="ARBA" id="ARBA00022801"/>
    </source>
</evidence>
<dbReference type="GO" id="GO:0005694">
    <property type="term" value="C:chromosome"/>
    <property type="evidence" value="ECO:0007669"/>
    <property type="project" value="UniProtKB-ARBA"/>
</dbReference>
<evidence type="ECO:0000313" key="6">
    <source>
        <dbReference type="EMBL" id="KHG08586.1"/>
    </source>
</evidence>
<keyword evidence="3" id="KW-0347">Helicase</keyword>
<proteinExistence type="predicted"/>
<dbReference type="PANTHER" id="PTHR21529">
    <property type="entry name" value="MAMMARY TURMOR VIRUS RECEPTOR HOMOLOG 1, 2 MTVR1, 2"/>
    <property type="match status" value="1"/>
</dbReference>
<dbReference type="CDD" id="cd18808">
    <property type="entry name" value="SF1_C_Upf1"/>
    <property type="match status" value="1"/>
</dbReference>
<keyword evidence="1" id="KW-0547">Nucleotide-binding</keyword>
<dbReference type="InterPro" id="IPR027417">
    <property type="entry name" value="P-loop_NTPase"/>
</dbReference>
<reference evidence="7" key="1">
    <citation type="submission" date="2014-09" db="EMBL/GenBank/DDBJ databases">
        <authorList>
            <person name="Mudge J."/>
            <person name="Ramaraj T."/>
            <person name="Lindquist I.E."/>
            <person name="Bharti A.K."/>
            <person name="Sundararajan A."/>
            <person name="Cameron C.T."/>
            <person name="Woodward J.E."/>
            <person name="May G.D."/>
            <person name="Brubaker C."/>
            <person name="Broadhvest J."/>
            <person name="Wilkins T.A."/>
        </authorList>
    </citation>
    <scope>NUCLEOTIDE SEQUENCE</scope>
    <source>
        <strain evidence="7">cv. AKA8401</strain>
    </source>
</reference>
<dbReference type="AlphaFoldDB" id="A0A0B0NBX8"/>